<keyword evidence="6 15" id="KW-0863">Zinc-finger</keyword>
<reference evidence="24" key="1">
    <citation type="journal article" date="2011" name="Nat. Biotechnol.">
        <title>The genomic sequence of the Chinese hamster ovary (CHO)-K1 cell line.</title>
        <authorList>
            <person name="Xu X."/>
            <person name="Nagarajan H."/>
            <person name="Lewis N.E."/>
            <person name="Pan S."/>
            <person name="Cai Z."/>
            <person name="Liu X."/>
            <person name="Chen W."/>
            <person name="Xie M."/>
            <person name="Wang W."/>
            <person name="Hammond S."/>
            <person name="Andersen M.R."/>
            <person name="Neff N."/>
            <person name="Passarelli B."/>
            <person name="Koh W."/>
            <person name="Fan H.C."/>
            <person name="Wang J."/>
            <person name="Gui Y."/>
            <person name="Lee K.H."/>
            <person name="Betenbaugh M.J."/>
            <person name="Quake S.R."/>
            <person name="Famili I."/>
            <person name="Palsson B.O."/>
            <person name="Wang J."/>
        </authorList>
    </citation>
    <scope>NUCLEOTIDE SEQUENCE [LARGE SCALE GENOMIC DNA]</scope>
    <source>
        <strain evidence="24">CHO K1 cell line</strain>
    </source>
</reference>
<name>G3HHL9_CRIGR</name>
<protein>
    <submittedName>
        <fullName evidence="23">Zinc finger protein 39</fullName>
    </submittedName>
</protein>
<dbReference type="FunFam" id="3.30.160.60:FF:000295">
    <property type="entry name" value="zinc finger protein 19"/>
    <property type="match status" value="1"/>
</dbReference>
<feature type="domain" description="G-protein coupled receptors family 1 profile" evidence="21">
    <location>
        <begin position="39"/>
        <end position="179"/>
    </location>
</feature>
<evidence type="ECO:0000256" key="12">
    <source>
        <dbReference type="ARBA" id="ARBA00023170"/>
    </source>
</evidence>
<dbReference type="InterPro" id="IPR003877">
    <property type="entry name" value="SPRY_dom"/>
</dbReference>
<dbReference type="FunFam" id="3.30.160.60:FF:004069">
    <property type="match status" value="1"/>
</dbReference>
<organism evidence="23 24">
    <name type="scientific">Cricetulus griseus</name>
    <name type="common">Chinese hamster</name>
    <name type="synonym">Cricetulus barabensis griseus</name>
    <dbReference type="NCBI Taxonomy" id="10029"/>
    <lineage>
        <taxon>Eukaryota</taxon>
        <taxon>Metazoa</taxon>
        <taxon>Chordata</taxon>
        <taxon>Craniata</taxon>
        <taxon>Vertebrata</taxon>
        <taxon>Euteleostomi</taxon>
        <taxon>Mammalia</taxon>
        <taxon>Eutheria</taxon>
        <taxon>Euarchontoglires</taxon>
        <taxon>Glires</taxon>
        <taxon>Rodentia</taxon>
        <taxon>Myomorpha</taxon>
        <taxon>Muroidea</taxon>
        <taxon>Cricetidae</taxon>
        <taxon>Cricetinae</taxon>
        <taxon>Cricetulus</taxon>
    </lineage>
</organism>
<dbReference type="GO" id="GO:0005634">
    <property type="term" value="C:nucleus"/>
    <property type="evidence" value="ECO:0007669"/>
    <property type="project" value="UniProtKB-SubCell"/>
</dbReference>
<dbReference type="AlphaFoldDB" id="G3HHL9"/>
<dbReference type="InterPro" id="IPR017452">
    <property type="entry name" value="GPCR_Rhodpsn_7TM"/>
</dbReference>
<dbReference type="GO" id="GO:0016020">
    <property type="term" value="C:membrane"/>
    <property type="evidence" value="ECO:0007669"/>
    <property type="project" value="UniProtKB-SubCell"/>
</dbReference>
<dbReference type="InterPro" id="IPR043136">
    <property type="entry name" value="B30.2/SPRY_sf"/>
</dbReference>
<dbReference type="Gene3D" id="1.20.1070.10">
    <property type="entry name" value="Rhodopsin 7-helix transmembrane proteins"/>
    <property type="match status" value="1"/>
</dbReference>
<proteinExistence type="inferred from homology"/>
<feature type="domain" description="B30.2/SPRY" evidence="20">
    <location>
        <begin position="713"/>
        <end position="907"/>
    </location>
</feature>
<keyword evidence="7" id="KW-0862">Zinc</keyword>
<evidence type="ECO:0000259" key="19">
    <source>
        <dbReference type="PROSITE" id="PS50157"/>
    </source>
</evidence>
<feature type="domain" description="C2H2-type" evidence="19">
    <location>
        <begin position="676"/>
        <end position="703"/>
    </location>
</feature>
<dbReference type="InterPro" id="IPR036236">
    <property type="entry name" value="Znf_C2H2_sf"/>
</dbReference>
<dbReference type="PROSITE" id="PS00028">
    <property type="entry name" value="ZINC_FINGER_C2H2_1"/>
    <property type="match status" value="5"/>
</dbReference>
<dbReference type="InParanoid" id="G3HHL9"/>
<feature type="transmembrane region" description="Helical" evidence="18">
    <location>
        <begin position="99"/>
        <end position="118"/>
    </location>
</feature>
<dbReference type="Pfam" id="PF00096">
    <property type="entry name" value="zf-C2H2"/>
    <property type="match status" value="4"/>
</dbReference>
<dbReference type="FunFam" id="1.20.1070.10:FF:000410">
    <property type="entry name" value="Olfactory receptor 1348"/>
    <property type="match status" value="1"/>
</dbReference>
<dbReference type="GO" id="GO:0008270">
    <property type="term" value="F:zinc ion binding"/>
    <property type="evidence" value="ECO:0007669"/>
    <property type="project" value="UniProtKB-KW"/>
</dbReference>
<evidence type="ECO:0000256" key="9">
    <source>
        <dbReference type="ARBA" id="ARBA00023015"/>
    </source>
</evidence>
<dbReference type="Gene3D" id="6.10.140.140">
    <property type="match status" value="1"/>
</dbReference>
<keyword evidence="11" id="KW-0804">Transcription</keyword>
<dbReference type="PRINTS" id="PR00237">
    <property type="entry name" value="GPCRRHODOPSN"/>
</dbReference>
<dbReference type="SMART" id="SM00449">
    <property type="entry name" value="SPRY"/>
    <property type="match status" value="1"/>
</dbReference>
<evidence type="ECO:0000256" key="4">
    <source>
        <dbReference type="ARBA" id="ARBA00022723"/>
    </source>
</evidence>
<dbReference type="Proteomes" id="UP000001075">
    <property type="component" value="Unassembled WGS sequence"/>
</dbReference>
<evidence type="ECO:0000256" key="3">
    <source>
        <dbReference type="ARBA" id="ARBA00022692"/>
    </source>
</evidence>
<dbReference type="Pfam" id="PF00001">
    <property type="entry name" value="7tm_1"/>
    <property type="match status" value="1"/>
</dbReference>
<keyword evidence="3 16" id="KW-0812">Transmembrane</keyword>
<evidence type="ECO:0000256" key="8">
    <source>
        <dbReference type="ARBA" id="ARBA00022989"/>
    </source>
</evidence>
<dbReference type="PROSITE" id="PS50188">
    <property type="entry name" value="B302_SPRY"/>
    <property type="match status" value="1"/>
</dbReference>
<keyword evidence="5" id="KW-0677">Repeat</keyword>
<dbReference type="SMART" id="SM00349">
    <property type="entry name" value="KRAB"/>
    <property type="match status" value="1"/>
</dbReference>
<feature type="transmembrane region" description="Helical" evidence="18">
    <location>
        <begin position="20"/>
        <end position="48"/>
    </location>
</feature>
<evidence type="ECO:0000256" key="2">
    <source>
        <dbReference type="ARBA" id="ARBA00004141"/>
    </source>
</evidence>
<feature type="domain" description="C2H2-type" evidence="19">
    <location>
        <begin position="620"/>
        <end position="647"/>
    </location>
</feature>
<dbReference type="GO" id="GO:0004984">
    <property type="term" value="F:olfactory receptor activity"/>
    <property type="evidence" value="ECO:0007669"/>
    <property type="project" value="InterPro"/>
</dbReference>
<dbReference type="Gene3D" id="2.60.120.920">
    <property type="match status" value="1"/>
</dbReference>
<gene>
    <name evidence="23" type="ORF">I79_010123</name>
</gene>
<dbReference type="PANTHER" id="PTHR23226">
    <property type="entry name" value="ZINC FINGER AND SCAN DOMAIN-CONTAINING"/>
    <property type="match status" value="1"/>
</dbReference>
<dbReference type="InterPro" id="IPR000276">
    <property type="entry name" value="GPCR_Rhodpsn"/>
</dbReference>
<keyword evidence="12 16" id="KW-0675">Receptor</keyword>
<dbReference type="SUPFAM" id="SSF49899">
    <property type="entry name" value="Concanavalin A-like lectins/glucanases"/>
    <property type="match status" value="1"/>
</dbReference>
<evidence type="ECO:0000313" key="24">
    <source>
        <dbReference type="Proteomes" id="UP000001075"/>
    </source>
</evidence>
<evidence type="ECO:0000256" key="14">
    <source>
        <dbReference type="ARBA" id="ARBA00023242"/>
    </source>
</evidence>
<evidence type="ECO:0000256" key="15">
    <source>
        <dbReference type="PROSITE-ProRule" id="PRU00042"/>
    </source>
</evidence>
<dbReference type="SMART" id="SM00355">
    <property type="entry name" value="ZnF_C2H2"/>
    <property type="match status" value="6"/>
</dbReference>
<dbReference type="SUPFAM" id="SSF109640">
    <property type="entry name" value="KRAB domain (Kruppel-associated box)"/>
    <property type="match status" value="1"/>
</dbReference>
<dbReference type="InterPro" id="IPR006574">
    <property type="entry name" value="PRY"/>
</dbReference>
<evidence type="ECO:0000313" key="23">
    <source>
        <dbReference type="EMBL" id="EGV98925.1"/>
    </source>
</evidence>
<dbReference type="PaxDb" id="10029-XP_007642122.1"/>
<dbReference type="InterPro" id="IPR001870">
    <property type="entry name" value="B30.2/SPRY"/>
</dbReference>
<dbReference type="FunFam" id="2.60.120.920:FF:000004">
    <property type="entry name" value="Butyrophilin subfamily 1 member A1"/>
    <property type="match status" value="1"/>
</dbReference>
<evidence type="ECO:0000259" key="22">
    <source>
        <dbReference type="PROSITE" id="PS50805"/>
    </source>
</evidence>
<dbReference type="Gene3D" id="3.30.160.60">
    <property type="entry name" value="Classic Zinc Finger"/>
    <property type="match status" value="6"/>
</dbReference>
<keyword evidence="10 18" id="KW-0472">Membrane</keyword>
<feature type="domain" description="C2H2-type" evidence="19">
    <location>
        <begin position="541"/>
        <end position="568"/>
    </location>
</feature>
<dbReference type="FunFam" id="3.30.160.60:FF:000052">
    <property type="entry name" value="zinc finger protein 546 isoform X1"/>
    <property type="match status" value="1"/>
</dbReference>
<dbReference type="Pfam" id="PF13765">
    <property type="entry name" value="PRY"/>
    <property type="match status" value="1"/>
</dbReference>
<feature type="domain" description="C2H2-type" evidence="19">
    <location>
        <begin position="592"/>
        <end position="619"/>
    </location>
</feature>
<dbReference type="PRINTS" id="PR00245">
    <property type="entry name" value="OLFACTORYR"/>
</dbReference>
<evidence type="ECO:0000256" key="13">
    <source>
        <dbReference type="ARBA" id="ARBA00023224"/>
    </source>
</evidence>
<dbReference type="Pfam" id="PF00622">
    <property type="entry name" value="SPRY"/>
    <property type="match status" value="1"/>
</dbReference>
<dbReference type="EMBL" id="JH000381">
    <property type="protein sequence ID" value="EGV98925.1"/>
    <property type="molecule type" value="Genomic_DNA"/>
</dbReference>
<dbReference type="InterPro" id="IPR036051">
    <property type="entry name" value="KRAB_dom_sf"/>
</dbReference>
<evidence type="ECO:0000256" key="16">
    <source>
        <dbReference type="RuleBase" id="RU000688"/>
    </source>
</evidence>
<evidence type="ECO:0000259" key="20">
    <source>
        <dbReference type="PROSITE" id="PS50188"/>
    </source>
</evidence>
<keyword evidence="13 16" id="KW-0807">Transducer</keyword>
<dbReference type="SMART" id="SM00589">
    <property type="entry name" value="PRY"/>
    <property type="match status" value="1"/>
</dbReference>
<dbReference type="GO" id="GO:0000981">
    <property type="term" value="F:DNA-binding transcription factor activity, RNA polymerase II-specific"/>
    <property type="evidence" value="ECO:0007669"/>
    <property type="project" value="TreeGrafter"/>
</dbReference>
<dbReference type="InterPro" id="IPR003879">
    <property type="entry name" value="Butyrophylin_SPRY"/>
</dbReference>
<evidence type="ECO:0000256" key="5">
    <source>
        <dbReference type="ARBA" id="ARBA00022737"/>
    </source>
</evidence>
<keyword evidence="14" id="KW-0539">Nucleus</keyword>
<sequence>MSNHTRVTHFILRGFSDAPLLRLVVIPFFLLVYTFGLLGNISIITAVMRDSRLHSPMYFFLKNLSFLDMCYTSATIPKAMVISFTGSGVISYIECVAQLYIFITLSATECFLLTAMAYDRFLAILRPLLYGTIMSQKCRAEMVASAWASGAIYSAFHTFNTFSLPYCGPNIVEHFFCDIPPVMRLSCTDYHLNEEGLVTFEDVCVDFTWDEWQDLDDAQRKLYRDVMLETYSSLLSLNMQHVNDPNEISQDNRQIHGCNLVIAKSSTSAEERAKAGKTLTSSNCVLRLAVKSNMSSGMRPRALNMWDNALLPSEPSEMQAVEELDLPNVTRMSPRFPEPLSLYHSTKCEEQHFQYCGHGKAFHTKTMWLQNAFPIRDPSSKLKNYKKGLEKLAFPTQGGIEVQEQTFECKVCGKLFYKNCHLTQHLKTHKEKKCYKGNDCEPIFSIQSNVPKHQHLNVGEESYTCNEDEKYTCQKPEKSVQQRIMGDGKNVYRKTICSKLNHSVQQSPHKNEKSHECSISGKTIIKSDLQLQTPHRYENAYECNTCGKTFNHTPHVYSHSRANTAEKPYECRDCQQSKLIVNQQTHTQEKRYVCNVCGKGFYKRAHLNAHQRTHTGEKPYDCKECGKTFRLKSFLVVHQRIHTGEKPFVCNTCGKSFKQRTSLYTHIRIHTGEKPYECKECRKSFILKSYLTVHQRTHSDQCDAKPELILKLEQGAGPWKEEDAPNQRLPDSLSLDPETSSPKLVVSENQKSVKRLLFDQDLSPSSKRFDQDPCILAQEQFDAGRHYWEVEVGDRRAWILGVCLESLGREGRIPKSPQHGLWALEFYKKKLQALSYPRTHLSLPQPICRVGIFLDFEAGKISFHNAVNGFLIYVFSGLSFSGPLQPFFCLWTHDPRPLTICSVVRETEEVTDSSEGP</sequence>
<dbReference type="PANTHER" id="PTHR23226:SF346">
    <property type="entry name" value="RB-ASSOCIATED KRAB ZINC FINGER PROTEIN"/>
    <property type="match status" value="1"/>
</dbReference>
<evidence type="ECO:0000256" key="18">
    <source>
        <dbReference type="SAM" id="Phobius"/>
    </source>
</evidence>
<dbReference type="InterPro" id="IPR013087">
    <property type="entry name" value="Znf_C2H2_type"/>
</dbReference>
<dbReference type="SUPFAM" id="SSF57667">
    <property type="entry name" value="beta-beta-alpha zinc fingers"/>
    <property type="match status" value="4"/>
</dbReference>
<dbReference type="InterPro" id="IPR000725">
    <property type="entry name" value="Olfact_rcpt"/>
</dbReference>
<dbReference type="STRING" id="10029.G3HHL9"/>
<evidence type="ECO:0000256" key="7">
    <source>
        <dbReference type="ARBA" id="ARBA00022833"/>
    </source>
</evidence>
<evidence type="ECO:0000256" key="17">
    <source>
        <dbReference type="SAM" id="MobiDB-lite"/>
    </source>
</evidence>
<keyword evidence="8 18" id="KW-1133">Transmembrane helix</keyword>
<dbReference type="SUPFAM" id="SSF81321">
    <property type="entry name" value="Family A G protein-coupled receptor-like"/>
    <property type="match status" value="1"/>
</dbReference>
<feature type="domain" description="C2H2-type" evidence="19">
    <location>
        <begin position="648"/>
        <end position="675"/>
    </location>
</feature>
<accession>G3HHL9</accession>
<evidence type="ECO:0000256" key="11">
    <source>
        <dbReference type="ARBA" id="ARBA00023163"/>
    </source>
</evidence>
<keyword evidence="9" id="KW-0805">Transcription regulation</keyword>
<dbReference type="GO" id="GO:0004930">
    <property type="term" value="F:G protein-coupled receptor activity"/>
    <property type="evidence" value="ECO:0007669"/>
    <property type="project" value="UniProtKB-KW"/>
</dbReference>
<dbReference type="PROSITE" id="PS00237">
    <property type="entry name" value="G_PROTEIN_RECEP_F1_1"/>
    <property type="match status" value="1"/>
</dbReference>
<dbReference type="eggNOG" id="KOG1721">
    <property type="taxonomic scope" value="Eukaryota"/>
</dbReference>
<dbReference type="PROSITE" id="PS50157">
    <property type="entry name" value="ZINC_FINGER_C2H2_2"/>
    <property type="match status" value="6"/>
</dbReference>
<dbReference type="InterPro" id="IPR013320">
    <property type="entry name" value="ConA-like_dom_sf"/>
</dbReference>
<dbReference type="PRINTS" id="PR01407">
    <property type="entry name" value="BUTYPHLNCDUF"/>
</dbReference>
<keyword evidence="4" id="KW-0479">Metal-binding</keyword>
<evidence type="ECO:0000259" key="21">
    <source>
        <dbReference type="PROSITE" id="PS50262"/>
    </source>
</evidence>
<dbReference type="CDD" id="cd07765">
    <property type="entry name" value="KRAB_A-box"/>
    <property type="match status" value="1"/>
</dbReference>
<feature type="domain" description="C2H2-type" evidence="19">
    <location>
        <begin position="407"/>
        <end position="434"/>
    </location>
</feature>
<dbReference type="PROSITE" id="PS50262">
    <property type="entry name" value="G_PROTEIN_RECEP_F1_2"/>
    <property type="match status" value="1"/>
</dbReference>
<dbReference type="PROSITE" id="PS50805">
    <property type="entry name" value="KRAB"/>
    <property type="match status" value="1"/>
</dbReference>
<evidence type="ECO:0000256" key="6">
    <source>
        <dbReference type="ARBA" id="ARBA00022771"/>
    </source>
</evidence>
<dbReference type="InterPro" id="IPR001909">
    <property type="entry name" value="KRAB"/>
</dbReference>
<dbReference type="FunFam" id="3.30.160.60:FF:001498">
    <property type="entry name" value="Zinc finger protein 404"/>
    <property type="match status" value="1"/>
</dbReference>
<comment type="similarity">
    <text evidence="16">Belongs to the G-protein coupled receptor 1 family.</text>
</comment>
<dbReference type="Pfam" id="PF01352">
    <property type="entry name" value="KRAB"/>
    <property type="match status" value="1"/>
</dbReference>
<feature type="region of interest" description="Disordered" evidence="17">
    <location>
        <begin position="718"/>
        <end position="741"/>
    </location>
</feature>
<comment type="subcellular location">
    <subcellularLocation>
        <location evidence="2">Membrane</location>
        <topology evidence="2">Multi-pass membrane protein</topology>
    </subcellularLocation>
    <subcellularLocation>
        <location evidence="1">Nucleus</location>
    </subcellularLocation>
</comment>
<keyword evidence="16" id="KW-0297">G-protein coupled receptor</keyword>
<evidence type="ECO:0000256" key="1">
    <source>
        <dbReference type="ARBA" id="ARBA00004123"/>
    </source>
</evidence>
<dbReference type="GO" id="GO:0000978">
    <property type="term" value="F:RNA polymerase II cis-regulatory region sequence-specific DNA binding"/>
    <property type="evidence" value="ECO:0007669"/>
    <property type="project" value="TreeGrafter"/>
</dbReference>
<feature type="domain" description="KRAB" evidence="22">
    <location>
        <begin position="198"/>
        <end position="270"/>
    </location>
</feature>
<evidence type="ECO:0000256" key="10">
    <source>
        <dbReference type="ARBA" id="ARBA00023136"/>
    </source>
</evidence>